<organism evidence="1 2">
    <name type="scientific">Nocardia pseudobrasiliensis</name>
    <dbReference type="NCBI Taxonomy" id="45979"/>
    <lineage>
        <taxon>Bacteria</taxon>
        <taxon>Bacillati</taxon>
        <taxon>Actinomycetota</taxon>
        <taxon>Actinomycetes</taxon>
        <taxon>Mycobacteriales</taxon>
        <taxon>Nocardiaceae</taxon>
        <taxon>Nocardia</taxon>
    </lineage>
</organism>
<evidence type="ECO:0000313" key="1">
    <source>
        <dbReference type="EMBL" id="RDI62900.1"/>
    </source>
</evidence>
<evidence type="ECO:0000313" key="2">
    <source>
        <dbReference type="Proteomes" id="UP000254869"/>
    </source>
</evidence>
<accession>A0A370HX95</accession>
<dbReference type="EMBL" id="QQBC01000012">
    <property type="protein sequence ID" value="RDI62900.1"/>
    <property type="molecule type" value="Genomic_DNA"/>
</dbReference>
<keyword evidence="2" id="KW-1185">Reference proteome</keyword>
<protein>
    <submittedName>
        <fullName evidence="1">Uncharacterized protein</fullName>
    </submittedName>
</protein>
<reference evidence="1 2" key="1">
    <citation type="submission" date="2018-07" db="EMBL/GenBank/DDBJ databases">
        <title>Genomic Encyclopedia of Type Strains, Phase IV (KMG-IV): sequencing the most valuable type-strain genomes for metagenomic binning, comparative biology and taxonomic classification.</title>
        <authorList>
            <person name="Goeker M."/>
        </authorList>
    </citation>
    <scope>NUCLEOTIDE SEQUENCE [LARGE SCALE GENOMIC DNA]</scope>
    <source>
        <strain evidence="1 2">DSM 44290</strain>
    </source>
</reference>
<name>A0A370HX95_9NOCA</name>
<comment type="caution">
    <text evidence="1">The sequence shown here is derived from an EMBL/GenBank/DDBJ whole genome shotgun (WGS) entry which is preliminary data.</text>
</comment>
<dbReference type="RefSeq" id="WP_068005556.1">
    <property type="nucleotide sequence ID" value="NZ_QQBC01000012.1"/>
</dbReference>
<sequence length="70" mass="7797">MEYSIADFIALTAHSAPDRPLSTERAHRVMQMHTDCSTDCCRNKRAAFDALVRAGHLVPDSCRRSYQASG</sequence>
<proteinExistence type="predicted"/>
<dbReference type="Proteomes" id="UP000254869">
    <property type="component" value="Unassembled WGS sequence"/>
</dbReference>
<dbReference type="AlphaFoldDB" id="A0A370HX95"/>
<gene>
    <name evidence="1" type="ORF">DFR76_112218</name>
</gene>